<dbReference type="EMBL" id="CP001826">
    <property type="protein sequence ID" value="ACZ42786.1"/>
    <property type="molecule type" value="Genomic_DNA"/>
</dbReference>
<dbReference type="KEGG" id="ttr:Tter_1880"/>
<sequence>MRTLTPTLLEAQRSPAPIPVIGQLVVSTRRWGLLLPGTSQLYSEAASGQRFAACVAPDGSVVRARVTPSGELYVNRVASPQSAPPSAWASWNLLATGVSPSVTPALGSTGTAQVMLAYVRSGQQVLATRVSTDNAQSWSSEITVYTESGTDVIHALAVGTKYPLTGTNERIYAWVYGPPTAGPSDKAVRVRRRAASGSWGTVVTWTGDLFQAASGLAIAIGADASTWQLVTTGRREGASAVWACSYNDSTGAWTPPQLLDRAEDADHYAFSQPSIVRLEATRIFWYATRPEATGRTHYCTLLPTGSTLPASTQVQEPAIATADYLLGERSAWRLARTEQSIDLAQDVLTYTYREPHELVVTLQFGDRWPRGNAPATLPEILRVGSCVRLSRGLQTSEGVELVPLPEMMIASLDRHWEDGAPLRATIRCISAWEHLATTVPQRPRTWPRGSRTTAQLLAEICALGGIELEGMNASELQAQPPMTIPAGTSLQQAITDALRRVPHRMRPEGEGLQLADPRAGVVATYGAGEHPLWEYRDQQLQAPNYVQVYGLPETPAYRGQVYYGEALGDIELGARIRKVVDPLAGSSQEAATVAAAHLLALTRSAQAGRLKAPPHLGLQIWDRIRIIPQEGAEPIERVVTGIEERYDAGTWQQVVHLGEER</sequence>
<dbReference type="eggNOG" id="ENOG5033HIC">
    <property type="taxonomic scope" value="Bacteria"/>
</dbReference>
<keyword evidence="2" id="KW-1185">Reference proteome</keyword>
<organism evidence="1 2">
    <name type="scientific">Thermobaculum terrenum (strain ATCC BAA-798 / CCMEE 7001 / YNP1)</name>
    <dbReference type="NCBI Taxonomy" id="525904"/>
    <lineage>
        <taxon>Bacteria</taxon>
        <taxon>Bacillati</taxon>
        <taxon>Chloroflexota</taxon>
        <taxon>Chloroflexia</taxon>
        <taxon>Candidatus Thermobaculales</taxon>
        <taxon>Candidatus Thermobaculaceae</taxon>
        <taxon>Thermobaculum</taxon>
    </lineage>
</organism>
<accession>D1CGB5</accession>
<dbReference type="HOGENOM" id="CLU_415004_0_0_0"/>
<dbReference type="Proteomes" id="UP000000323">
    <property type="component" value="Chromosome 2"/>
</dbReference>
<reference evidence="2" key="1">
    <citation type="journal article" date="2010" name="Stand. Genomic Sci.">
        <title>Complete genome sequence of 'Thermobaculum terrenum' type strain (YNP1).</title>
        <authorList>
            <person name="Kiss H."/>
            <person name="Cleland D."/>
            <person name="Lapidus A."/>
            <person name="Lucas S."/>
            <person name="Glavina Del Rio T."/>
            <person name="Nolan M."/>
            <person name="Tice H."/>
            <person name="Han C."/>
            <person name="Goodwin L."/>
            <person name="Pitluck S."/>
            <person name="Liolios K."/>
            <person name="Ivanova N."/>
            <person name="Mavromatis K."/>
            <person name="Ovchinnikova G."/>
            <person name="Pati A."/>
            <person name="Chen A."/>
            <person name="Palaniappan K."/>
            <person name="Land M."/>
            <person name="Hauser L."/>
            <person name="Chang Y."/>
            <person name="Jeffries C."/>
            <person name="Lu M."/>
            <person name="Brettin T."/>
            <person name="Detter J."/>
            <person name="Goker M."/>
            <person name="Tindall B."/>
            <person name="Beck B."/>
            <person name="McDermott T."/>
            <person name="Woyke T."/>
            <person name="Bristow J."/>
            <person name="Eisen J."/>
            <person name="Markowitz V."/>
            <person name="Hugenholtz P."/>
            <person name="Kyrpides N."/>
            <person name="Klenk H."/>
            <person name="Cheng J."/>
        </authorList>
    </citation>
    <scope>NUCLEOTIDE SEQUENCE [LARGE SCALE GENOMIC DNA]</scope>
    <source>
        <strain evidence="2">ATCC BAA-798 / YNP1</strain>
    </source>
</reference>
<proteinExistence type="predicted"/>
<dbReference type="STRING" id="525904.Tter_1880"/>
<protein>
    <submittedName>
        <fullName evidence="1">Uncharacterized protein</fullName>
    </submittedName>
</protein>
<gene>
    <name evidence="1" type="ordered locus">Tter_1880</name>
</gene>
<dbReference type="AlphaFoldDB" id="D1CGB5"/>
<evidence type="ECO:0000313" key="1">
    <source>
        <dbReference type="EMBL" id="ACZ42786.1"/>
    </source>
</evidence>
<name>D1CGB5_THET1</name>
<evidence type="ECO:0000313" key="2">
    <source>
        <dbReference type="Proteomes" id="UP000000323"/>
    </source>
</evidence>